<dbReference type="AlphaFoldDB" id="A0AAD3DZX9"/>
<organism evidence="3 4">
    <name type="scientific">Astrephomene gubernaculifera</name>
    <dbReference type="NCBI Taxonomy" id="47775"/>
    <lineage>
        <taxon>Eukaryota</taxon>
        <taxon>Viridiplantae</taxon>
        <taxon>Chlorophyta</taxon>
        <taxon>core chlorophytes</taxon>
        <taxon>Chlorophyceae</taxon>
        <taxon>CS clade</taxon>
        <taxon>Chlamydomonadales</taxon>
        <taxon>Astrephomenaceae</taxon>
        <taxon>Astrephomene</taxon>
    </lineage>
</organism>
<feature type="domain" description="DUF7796" evidence="2">
    <location>
        <begin position="469"/>
        <end position="686"/>
    </location>
</feature>
<comment type="caution">
    <text evidence="3">The sequence shown here is derived from an EMBL/GenBank/DDBJ whole genome shotgun (WGS) entry which is preliminary data.</text>
</comment>
<evidence type="ECO:0000259" key="2">
    <source>
        <dbReference type="Pfam" id="PF25072"/>
    </source>
</evidence>
<dbReference type="PANTHER" id="PTHR31362">
    <property type="entry name" value="GLYCOSYLTRANSFERASE STELLO1-RELATED"/>
    <property type="match status" value="1"/>
</dbReference>
<sequence>MLRIRTYVAYWVVLGLHVLVSTASPSLLPDGGRQSLLWRHPIVGKGATSGEVYRPLRFRRFKLDLLPNEVPRPVSPLRQQRNCSHWIVTTTINVASPNLQALANMTGWCKVIVLDRKSPADFNLRGPGLVILTVTDQEGLGWKGMDRIPWNHFGRKNVGFMYAAVHGAQVIYDTDDDNIVLDNSAAWLPRSFRPEDGSMPELVSPTSGDIVFNPYPFWGVPGAWPRGFPLSLIDRPTTSNGVRPAKLGENGHPDRICVLQSLANADPDMDAIWRLTRELPLYFRPLNSWLAYPSGTYAPWNAQATLISAELIAGMALPVTVHGRVSDIWRSYILQRAMWGLGCGLAFSAPWVTQYRNAHAYLKDFQAELDLYLKTEGLLQVLNAVDLDGTTAGGPHRRLERLGARVLTLYIALYEHGLLEGDDVLMLYSYLTDLGQLTATELVAVRAVLSAPSSTAVAVATSQPAVPSQQQRAAVCVTGQFRGGPFPWTSIQRNVLNALDMAYDVFVVSPAEYKGQAASDFLYQLKPHVVLHPDYAIVEELIKLDGWDLTGFTAPHNPKKWLFQIADLKVCADAIKNSSITYTHAVRVRADSMVLTRLPEAMPKLQVKDVVVPANESFEGVNDRFAYGGIDAMMSYLTVLDVIPGMLADLVAKKDPPPASRNAEGILQAQLERNKVVALPRVVMLCRLEEYVSGKLRCDEHDYATFPECKQACDELSGRR</sequence>
<dbReference type="Pfam" id="PF25072">
    <property type="entry name" value="DUF7796"/>
    <property type="match status" value="1"/>
</dbReference>
<name>A0AAD3DZX9_9CHLO</name>
<dbReference type="InterPro" id="IPR056698">
    <property type="entry name" value="DUF7796"/>
</dbReference>
<proteinExistence type="predicted"/>
<evidence type="ECO:0000313" key="3">
    <source>
        <dbReference type="EMBL" id="GFR51135.1"/>
    </source>
</evidence>
<accession>A0AAD3DZX9</accession>
<keyword evidence="1" id="KW-0732">Signal</keyword>
<dbReference type="Pfam" id="PF03385">
    <property type="entry name" value="STELLO"/>
    <property type="match status" value="1"/>
</dbReference>
<protein>
    <recommendedName>
        <fullName evidence="2">DUF7796 domain-containing protein</fullName>
    </recommendedName>
</protein>
<gene>
    <name evidence="3" type="ORF">Agub_g13489</name>
</gene>
<reference evidence="3 4" key="1">
    <citation type="journal article" date="2021" name="Sci. Rep.">
        <title>Genome sequencing of the multicellular alga Astrephomene provides insights into convergent evolution of germ-soma differentiation.</title>
        <authorList>
            <person name="Yamashita S."/>
            <person name="Yamamoto K."/>
            <person name="Matsuzaki R."/>
            <person name="Suzuki S."/>
            <person name="Yamaguchi H."/>
            <person name="Hirooka S."/>
            <person name="Minakuchi Y."/>
            <person name="Miyagishima S."/>
            <person name="Kawachi M."/>
            <person name="Toyoda A."/>
            <person name="Nozaki H."/>
        </authorList>
    </citation>
    <scope>NUCLEOTIDE SEQUENCE [LARGE SCALE GENOMIC DNA]</scope>
    <source>
        <strain evidence="3 4">NIES-4017</strain>
    </source>
</reference>
<dbReference type="PANTHER" id="PTHR31362:SF0">
    <property type="entry name" value="EXOSTOSIN DOMAIN-CONTAINING PROTEIN-RELATED"/>
    <property type="match status" value="1"/>
</dbReference>
<keyword evidence="4" id="KW-1185">Reference proteome</keyword>
<feature type="chain" id="PRO_5042130274" description="DUF7796 domain-containing protein" evidence="1">
    <location>
        <begin position="24"/>
        <end position="720"/>
    </location>
</feature>
<evidence type="ECO:0000256" key="1">
    <source>
        <dbReference type="SAM" id="SignalP"/>
    </source>
</evidence>
<dbReference type="InterPro" id="IPR005049">
    <property type="entry name" value="STL-like"/>
</dbReference>
<dbReference type="EMBL" id="BMAR01000046">
    <property type="protein sequence ID" value="GFR51135.1"/>
    <property type="molecule type" value="Genomic_DNA"/>
</dbReference>
<evidence type="ECO:0000313" key="4">
    <source>
        <dbReference type="Proteomes" id="UP001054857"/>
    </source>
</evidence>
<dbReference type="Proteomes" id="UP001054857">
    <property type="component" value="Unassembled WGS sequence"/>
</dbReference>
<feature type="signal peptide" evidence="1">
    <location>
        <begin position="1"/>
        <end position="23"/>
    </location>
</feature>